<keyword evidence="3" id="KW-1185">Reference proteome</keyword>
<reference evidence="2 3" key="1">
    <citation type="submission" date="2020-08" db="EMBL/GenBank/DDBJ databases">
        <title>Genomic Encyclopedia of Type Strains, Phase IV (KMG-IV): sequencing the most valuable type-strain genomes for metagenomic binning, comparative biology and taxonomic classification.</title>
        <authorList>
            <person name="Goeker M."/>
        </authorList>
    </citation>
    <scope>NUCLEOTIDE SEQUENCE [LARGE SCALE GENOMIC DNA]</scope>
    <source>
        <strain evidence="2 3">DSM 27939</strain>
    </source>
</reference>
<evidence type="ECO:0000256" key="1">
    <source>
        <dbReference type="SAM" id="Phobius"/>
    </source>
</evidence>
<sequence length="252" mass="25450">MSLSAASAPLSQILLLTLIPVAATILGGVIASFRPPGARLRSFVQHFAAGVVFAAVAGELLPQITAGHQPLGVVIGFALGVGAMLTVRVLAERLAPEAEEGPAGEAASRSATGLLTVVGIDILIDGLLIGVGFAAGERVGTLLVVALTLELLFLGLSVAATLGARGATKSRTILTITGLSLLVIVGGLIGGTLLQGLSGLALEIVLSFGAAALLFLVTEELLTEAHEVKETPLITSAFFLGFIALYLVELAS</sequence>
<feature type="transmembrane region" description="Helical" evidence="1">
    <location>
        <begin position="12"/>
        <end position="31"/>
    </location>
</feature>
<organism evidence="2 3">
    <name type="scientific">Deinococcus humi</name>
    <dbReference type="NCBI Taxonomy" id="662880"/>
    <lineage>
        <taxon>Bacteria</taxon>
        <taxon>Thermotogati</taxon>
        <taxon>Deinococcota</taxon>
        <taxon>Deinococci</taxon>
        <taxon>Deinococcales</taxon>
        <taxon>Deinococcaceae</taxon>
        <taxon>Deinococcus</taxon>
    </lineage>
</organism>
<accession>A0A7W8JWD2</accession>
<feature type="transmembrane region" description="Helical" evidence="1">
    <location>
        <begin position="230"/>
        <end position="248"/>
    </location>
</feature>
<dbReference type="AlphaFoldDB" id="A0A7W8JWD2"/>
<comment type="caution">
    <text evidence="2">The sequence shown here is derived from an EMBL/GenBank/DDBJ whole genome shotgun (WGS) entry which is preliminary data.</text>
</comment>
<feature type="transmembrane region" description="Helical" evidence="1">
    <location>
        <begin position="200"/>
        <end position="218"/>
    </location>
</feature>
<dbReference type="EMBL" id="JACHFL010000010">
    <property type="protein sequence ID" value="MBB5364462.1"/>
    <property type="molecule type" value="Genomic_DNA"/>
</dbReference>
<feature type="transmembrane region" description="Helical" evidence="1">
    <location>
        <begin position="43"/>
        <end position="65"/>
    </location>
</feature>
<dbReference type="RefSeq" id="WP_229790085.1">
    <property type="nucleotide sequence ID" value="NZ_JACHFL010000010.1"/>
</dbReference>
<dbReference type="Proteomes" id="UP000552709">
    <property type="component" value="Unassembled WGS sequence"/>
</dbReference>
<protein>
    <submittedName>
        <fullName evidence="2">ZIP family zinc transporter</fullName>
    </submittedName>
</protein>
<name>A0A7W8JWD2_9DEIO</name>
<keyword evidence="1" id="KW-1133">Transmembrane helix</keyword>
<proteinExistence type="predicted"/>
<feature type="transmembrane region" description="Helical" evidence="1">
    <location>
        <begin position="112"/>
        <end position="135"/>
    </location>
</feature>
<keyword evidence="1" id="KW-0472">Membrane</keyword>
<evidence type="ECO:0000313" key="2">
    <source>
        <dbReference type="EMBL" id="MBB5364462.1"/>
    </source>
</evidence>
<feature type="transmembrane region" description="Helical" evidence="1">
    <location>
        <begin position="174"/>
        <end position="194"/>
    </location>
</feature>
<keyword evidence="1" id="KW-0812">Transmembrane</keyword>
<evidence type="ECO:0000313" key="3">
    <source>
        <dbReference type="Proteomes" id="UP000552709"/>
    </source>
</evidence>
<feature type="transmembrane region" description="Helical" evidence="1">
    <location>
        <begin position="71"/>
        <end position="91"/>
    </location>
</feature>
<feature type="transmembrane region" description="Helical" evidence="1">
    <location>
        <begin position="141"/>
        <end position="162"/>
    </location>
</feature>
<gene>
    <name evidence="2" type="ORF">HNQ08_003574</name>
</gene>